<feature type="binding site" evidence="2">
    <location>
        <position position="90"/>
    </location>
    <ligand>
        <name>FMN</name>
        <dbReference type="ChEBI" id="CHEBI:58210"/>
    </ligand>
</feature>
<evidence type="ECO:0000313" key="1">
    <source>
        <dbReference type="EMBL" id="ABD53171.1"/>
    </source>
</evidence>
<gene>
    <name evidence="1" type="ordered locus">Jann_0254</name>
</gene>
<sequence>MSDTVLTGLLDTVWQQFGRGTKDRHHPARHPTLATIGTDGPDLRTLVLRAASHAEATLEFHTDAASPKVAHIRRDARVAIHIWIPKASLQVRAKAIAKILPGDPNLFAQLPEAARMNYQGPVPGTPLPAEPDATPNRFTRLICHLSEIDVLHLTTPHQRAVYTAPDWRGIWVSP</sequence>
<proteinExistence type="evidence at protein level"/>
<dbReference type="PDB" id="2OU5">
    <property type="method" value="X-ray"/>
    <property type="resolution" value="1.60 A"/>
    <property type="chains" value="A/B=1-174"/>
</dbReference>
<protein>
    <submittedName>
        <fullName evidence="1">Pyridoxamine 5'-phosphate oxidase-related FMN-binding protein</fullName>
    </submittedName>
</protein>
<feature type="binding site" evidence="2">
    <location>
        <position position="44"/>
    </location>
    <ligand>
        <name>FMN</name>
        <dbReference type="ChEBI" id="CHEBI:58210"/>
    </ligand>
</feature>
<accession>A0ACD6B872</accession>
<feature type="binding site" evidence="2">
    <location>
        <position position="61"/>
    </location>
    <ligand>
        <name>FMN</name>
        <dbReference type="ChEBI" id="CHEBI:58210"/>
    </ligand>
</feature>
<keyword evidence="2" id="KW-0285">Flavoprotein</keyword>
<accession>Q28VU1</accession>
<name>A0ACD6B872_JANSC</name>
<feature type="binding site" evidence="2">
    <location>
        <position position="45"/>
    </location>
    <ligand>
        <name>FMN</name>
        <dbReference type="ChEBI" id="CHEBI:58210"/>
    </ligand>
</feature>
<feature type="binding site" evidence="2">
    <location>
        <position position="92"/>
    </location>
    <ligand>
        <name>FMN</name>
        <dbReference type="ChEBI" id="CHEBI:58210"/>
    </ligand>
</feature>
<keyword evidence="2" id="KW-0288">FMN</keyword>
<reference evidence="2" key="2">
    <citation type="submission" date="2007-02" db="PDB data bank">
        <title>Crystal structure of pyridoxamine 5'-phosphate oxidase-related FMN-binding (YP_508196.1) from Jannaschia sp. CCS1 at 1.60 A resolution.</title>
        <authorList>
            <consortium name="Joint Center for Structural Genomics (JCSG)"/>
        </authorList>
    </citation>
    <scope>X-RAY CRYSTALLOGRAPHY (1.60 ANGSTROMS) OF 1-174 IN COMPLEX WITH FMN</scope>
</reference>
<keyword evidence="2" id="KW-0547">Nucleotide-binding</keyword>
<feature type="binding site" evidence="2">
    <location>
        <position position="62"/>
    </location>
    <ligand>
        <name>FMN</name>
        <dbReference type="ChEBI" id="CHEBI:58210"/>
    </ligand>
</feature>
<reference evidence="1" key="1">
    <citation type="journal article" date="2007" name="Appl. Environ. Microbiol.">
        <title>Ecological genomics of marine Roseobacters.</title>
        <authorList>
            <person name="Moran M.A."/>
            <person name="Belas R."/>
            <person name="Schell M.A."/>
            <person name="Gonzalez J.M."/>
            <person name="Sun F."/>
            <person name="Sun S."/>
            <person name="Binder B.J."/>
            <person name="Edmonds J."/>
            <person name="Ye W."/>
            <person name="Orcutt B."/>
            <person name="Howard E.C."/>
            <person name="Meile C."/>
            <person name="Palefsky W."/>
            <person name="Goesmann A."/>
            <person name="Ren Q."/>
            <person name="Paulsen I."/>
            <person name="Ulrich L.E."/>
            <person name="Thompson L.S."/>
            <person name="Saunders E."/>
            <person name="Buchan A."/>
        </authorList>
    </citation>
    <scope>NUCLEOTIDE SEQUENCE</scope>
    <source>
        <strain evidence="1">CCS1</strain>
    </source>
</reference>
<feature type="binding site" evidence="2">
    <location>
        <position position="159"/>
    </location>
    <ligand>
        <name>FMN</name>
        <dbReference type="ChEBI" id="CHEBI:58210"/>
    </ligand>
</feature>
<organism evidence="1">
    <name type="scientific">Jannaschia sp. (strain CCS1)</name>
    <dbReference type="NCBI Taxonomy" id="290400"/>
    <lineage>
        <taxon>Bacteria</taxon>
        <taxon>Pseudomonadati</taxon>
        <taxon>Pseudomonadota</taxon>
        <taxon>Alphaproteobacteria</taxon>
        <taxon>Rhodobacterales</taxon>
        <taxon>Roseobacteraceae</taxon>
        <taxon>Jannaschia</taxon>
    </lineage>
</organism>
<dbReference type="EMBL" id="CP000264">
    <property type="protein sequence ID" value="ABD53171.1"/>
    <property type="molecule type" value="Genomic_DNA"/>
</dbReference>
<feature type="binding site" evidence="2">
    <location>
        <position position="47"/>
    </location>
    <ligand>
        <name>FMN</name>
        <dbReference type="ChEBI" id="CHEBI:58210"/>
    </ligand>
</feature>
<keyword evidence="2" id="KW-0002">3D-structure</keyword>
<feature type="binding site" evidence="2">
    <location>
        <position position="68"/>
    </location>
    <ligand>
        <name>FMN</name>
        <dbReference type="ChEBI" id="CHEBI:58210"/>
    </ligand>
</feature>
<evidence type="ECO:0007829" key="2">
    <source>
        <dbReference type="PDB" id="2OU5"/>
    </source>
</evidence>